<name>A0ABS3HD32_9ENTE</name>
<feature type="domain" description="IDEAL" evidence="1">
    <location>
        <begin position="137"/>
        <end position="173"/>
    </location>
</feature>
<dbReference type="InterPro" id="IPR027393">
    <property type="entry name" value="Virus_scaffolding_prot_C"/>
</dbReference>
<dbReference type="RefSeq" id="WP_206905662.1">
    <property type="nucleotide sequence ID" value="NZ_JAFLVT010000020.1"/>
</dbReference>
<dbReference type="Pfam" id="PF08864">
    <property type="entry name" value="UPF0302"/>
    <property type="match status" value="1"/>
</dbReference>
<sequence>MFIDVKEKKNFLNWFVTHASFSRREVCWILNYLANHEAILNNVHFVENADTTSRGLQIRDLTVQGDPIKLFISGKVFDDSDQIFHEIRLNWKDALYIECLFDNAWDNPGYLSILEDNPFMKWNENIDPDVIDSIDQFLFEEEQTARIKQLYQEIDAALEKGDEETFLRLSEAVNKELEQYKGQKTVD</sequence>
<dbReference type="SMART" id="SM00914">
    <property type="entry name" value="IDEAL"/>
    <property type="match status" value="1"/>
</dbReference>
<evidence type="ECO:0000313" key="2">
    <source>
        <dbReference type="EMBL" id="MBO0450528.1"/>
    </source>
</evidence>
<comment type="caution">
    <text evidence="2">The sequence shown here is derived from an EMBL/GenBank/DDBJ whole genome shotgun (WGS) entry which is preliminary data.</text>
</comment>
<gene>
    <name evidence="2" type="ORF">JZO76_13510</name>
</gene>
<dbReference type="PIRSF" id="PIRSF007165">
    <property type="entry name" value="UCP007165"/>
    <property type="match status" value="1"/>
</dbReference>
<dbReference type="InterPro" id="IPR014963">
    <property type="entry name" value="UPF0302_N"/>
</dbReference>
<dbReference type="Gene3D" id="4.10.810.10">
    <property type="entry name" value="Virus Scaffolding Protein, Chain A"/>
    <property type="match status" value="1"/>
</dbReference>
<dbReference type="EMBL" id="JAFLVT010000020">
    <property type="protein sequence ID" value="MBO0450528.1"/>
    <property type="molecule type" value="Genomic_DNA"/>
</dbReference>
<dbReference type="InterPro" id="IPR011188">
    <property type="entry name" value="UPF0302"/>
</dbReference>
<proteinExistence type="predicted"/>
<dbReference type="InterPro" id="IPR014957">
    <property type="entry name" value="IDEAL_dom"/>
</dbReference>
<dbReference type="NCBIfam" id="NF002965">
    <property type="entry name" value="PRK03636.1"/>
    <property type="match status" value="1"/>
</dbReference>
<reference evidence="2 3" key="1">
    <citation type="submission" date="2021-03" db="EMBL/GenBank/DDBJ databases">
        <title>Enterococcal diversity collection.</title>
        <authorList>
            <person name="Gilmore M.S."/>
            <person name="Schwartzman J."/>
            <person name="Van Tyne D."/>
            <person name="Martin M."/>
            <person name="Earl A.M."/>
            <person name="Manson A.L."/>
            <person name="Straub T."/>
            <person name="Salamzade R."/>
            <person name="Saavedra J."/>
            <person name="Lebreton F."/>
            <person name="Prichula J."/>
            <person name="Schaufler K."/>
            <person name="Gaca A."/>
            <person name="Sgardioli B."/>
            <person name="Wagenaar J."/>
            <person name="Strong T."/>
        </authorList>
    </citation>
    <scope>NUCLEOTIDE SEQUENCE [LARGE SCALE GENOMIC DNA]</scope>
    <source>
        <strain evidence="2 3">MJM12</strain>
    </source>
</reference>
<evidence type="ECO:0000313" key="3">
    <source>
        <dbReference type="Proteomes" id="UP000664256"/>
    </source>
</evidence>
<protein>
    <submittedName>
        <fullName evidence="2">YpiB family protein</fullName>
    </submittedName>
</protein>
<accession>A0ABS3HD32</accession>
<dbReference type="Gene3D" id="3.40.1530.30">
    <property type="entry name" value="Uncharacterised family UPF0302, N-terminal domain"/>
    <property type="match status" value="1"/>
</dbReference>
<dbReference type="InterPro" id="IPR038091">
    <property type="entry name" value="UPF0302_N_sf"/>
</dbReference>
<dbReference type="Proteomes" id="UP000664256">
    <property type="component" value="Unassembled WGS sequence"/>
</dbReference>
<dbReference type="Pfam" id="PF08858">
    <property type="entry name" value="IDEAL"/>
    <property type="match status" value="1"/>
</dbReference>
<keyword evidence="3" id="KW-1185">Reference proteome</keyword>
<evidence type="ECO:0000259" key="1">
    <source>
        <dbReference type="SMART" id="SM00914"/>
    </source>
</evidence>
<organism evidence="2 3">
    <name type="scientific">Candidatus Enterococcus myersii</name>
    <dbReference type="NCBI Taxonomy" id="2815322"/>
    <lineage>
        <taxon>Bacteria</taxon>
        <taxon>Bacillati</taxon>
        <taxon>Bacillota</taxon>
        <taxon>Bacilli</taxon>
        <taxon>Lactobacillales</taxon>
        <taxon>Enterococcaceae</taxon>
        <taxon>Enterococcus</taxon>
    </lineage>
</organism>